<evidence type="ECO:0000313" key="4">
    <source>
        <dbReference type="Proteomes" id="UP000598271"/>
    </source>
</evidence>
<keyword evidence="4" id="KW-1185">Reference proteome</keyword>
<keyword evidence="1" id="KW-0812">Transmembrane</keyword>
<dbReference type="InterPro" id="IPR055259">
    <property type="entry name" value="YkvP/CgeB_Glyco_trans-like"/>
</dbReference>
<feature type="domain" description="Spore protein YkvP/CgeB glycosyl transferase-like" evidence="2">
    <location>
        <begin position="193"/>
        <end position="324"/>
    </location>
</feature>
<evidence type="ECO:0000256" key="1">
    <source>
        <dbReference type="SAM" id="Phobius"/>
    </source>
</evidence>
<reference evidence="3 4" key="1">
    <citation type="journal article" date="2014" name="Int. J. Syst. Evol. Microbiol.">
        <title>Complete genome sequence of Corynebacterium casei LMG S-19264T (=DSM 44701T), isolated from a smear-ripened cheese.</title>
        <authorList>
            <consortium name="US DOE Joint Genome Institute (JGI-PGF)"/>
            <person name="Walter F."/>
            <person name="Albersmeier A."/>
            <person name="Kalinowski J."/>
            <person name="Ruckert C."/>
        </authorList>
    </citation>
    <scope>NUCLEOTIDE SEQUENCE [LARGE SCALE GENOMIC DNA]</scope>
    <source>
        <strain evidence="3 4">KCTC 12866</strain>
    </source>
</reference>
<dbReference type="RefSeq" id="WP_189563783.1">
    <property type="nucleotide sequence ID" value="NZ_BMXF01000001.1"/>
</dbReference>
<organism evidence="3 4">
    <name type="scientific">Persicitalea jodogahamensis</name>
    <dbReference type="NCBI Taxonomy" id="402147"/>
    <lineage>
        <taxon>Bacteria</taxon>
        <taxon>Pseudomonadati</taxon>
        <taxon>Bacteroidota</taxon>
        <taxon>Cytophagia</taxon>
        <taxon>Cytophagales</taxon>
        <taxon>Spirosomataceae</taxon>
        <taxon>Persicitalea</taxon>
    </lineage>
</organism>
<gene>
    <name evidence="3" type="ORF">GCM10007390_16000</name>
</gene>
<proteinExistence type="predicted"/>
<dbReference type="AlphaFoldDB" id="A0A8J3D2P5"/>
<dbReference type="Proteomes" id="UP000598271">
    <property type="component" value="Unassembled WGS sequence"/>
</dbReference>
<evidence type="ECO:0000313" key="3">
    <source>
        <dbReference type="EMBL" id="GHB62966.1"/>
    </source>
</evidence>
<dbReference type="Pfam" id="PF13524">
    <property type="entry name" value="Glyco_trans_1_2"/>
    <property type="match status" value="1"/>
</dbReference>
<dbReference type="EMBL" id="BMXF01000001">
    <property type="protein sequence ID" value="GHB62966.1"/>
    <property type="molecule type" value="Genomic_DNA"/>
</dbReference>
<keyword evidence="1" id="KW-0472">Membrane</keyword>
<name>A0A8J3D2P5_9BACT</name>
<evidence type="ECO:0000259" key="2">
    <source>
        <dbReference type="Pfam" id="PF13524"/>
    </source>
</evidence>
<sequence length="342" mass="40003">MKKILYIGDDKLSSTSRHRFEALKRLGYDAIIYNPRQKLNIFFYFSLFNFFHYHTGYFFLQKVIKKWIENILAISGNIDLIWVNNGEFFGPSCLIALRAKGCPVILYNNDDPCGGRDGNRFRALKKSIPFYDLCAVVRDINIIEYYNLGAKNVIRVSMSYDEVYHKPESFIKRSNTSYVSFIGTWMRYEKRDEFLLYLIEKKIPVTIYGDHWNKSKYYDKLKNYIKGPAIYNQDYVSGIQGSKICLGFLSKGNRDLYTRRSVEIPFIGSLFVAERTPEHEKMYLDGNEAFFWSNKEECASILIKLLSDHDLIEKVRIAGMKRVRDLKVGNEDICKAILNNIL</sequence>
<keyword evidence="1" id="KW-1133">Transmembrane helix</keyword>
<comment type="caution">
    <text evidence="3">The sequence shown here is derived from an EMBL/GenBank/DDBJ whole genome shotgun (WGS) entry which is preliminary data.</text>
</comment>
<accession>A0A8J3D2P5</accession>
<feature type="transmembrane region" description="Helical" evidence="1">
    <location>
        <begin position="41"/>
        <end position="60"/>
    </location>
</feature>
<dbReference type="SUPFAM" id="SSF53756">
    <property type="entry name" value="UDP-Glycosyltransferase/glycogen phosphorylase"/>
    <property type="match status" value="1"/>
</dbReference>
<protein>
    <recommendedName>
        <fullName evidence="2">Spore protein YkvP/CgeB glycosyl transferase-like domain-containing protein</fullName>
    </recommendedName>
</protein>